<proteinExistence type="predicted"/>
<organism evidence="2 3">
    <name type="scientific">Rhodocollybia butyracea</name>
    <dbReference type="NCBI Taxonomy" id="206335"/>
    <lineage>
        <taxon>Eukaryota</taxon>
        <taxon>Fungi</taxon>
        <taxon>Dikarya</taxon>
        <taxon>Basidiomycota</taxon>
        <taxon>Agaricomycotina</taxon>
        <taxon>Agaricomycetes</taxon>
        <taxon>Agaricomycetidae</taxon>
        <taxon>Agaricales</taxon>
        <taxon>Marasmiineae</taxon>
        <taxon>Omphalotaceae</taxon>
        <taxon>Rhodocollybia</taxon>
    </lineage>
</organism>
<evidence type="ECO:0000313" key="2">
    <source>
        <dbReference type="EMBL" id="KAF9048150.1"/>
    </source>
</evidence>
<dbReference type="Proteomes" id="UP000772434">
    <property type="component" value="Unassembled WGS sequence"/>
</dbReference>
<evidence type="ECO:0000259" key="1">
    <source>
        <dbReference type="Pfam" id="PF12770"/>
    </source>
</evidence>
<dbReference type="InterPro" id="IPR024983">
    <property type="entry name" value="CHAT_dom"/>
</dbReference>
<comment type="caution">
    <text evidence="2">The sequence shown here is derived from an EMBL/GenBank/DDBJ whole genome shotgun (WGS) entry which is preliminary data.</text>
</comment>
<feature type="domain" description="CHAT" evidence="1">
    <location>
        <begin position="588"/>
        <end position="872"/>
    </location>
</feature>
<sequence>MQIGHIEDIDQSIRSNQEALLPRPVGHPKHDSSPEDLSMNLLNHFRQTGDIKDLCESFPLIQEAFLQVIPMDHPHRASLLKGVKVDNLAEIRLKVSRAHLRTNCPMGHPDRASSLQFLAGQHKYLDEFICLSAELLLLRPEGHPDRATSLLWLGMGLLAHFRWTGRPENLNNAIQLNQEALLLYPVGDPESAYPLNSLGHLEDLSEFIRLNREALLLRPVGHPCRASSLLSLGAGHLEDLNESIQLIQEVFLLYPVGHLHRLTPLTHFSCLEDLNESIQLNREALLLYPGGHPDRLRRRFKTIGHLDNLNESIKLTRQAVSAVKQAAVDRYSPVSVCLLAVEYWIYFTQPHHDLAQFSLDAYIIGLSLISRSLSMMPVISLQYHHLSSVVKLPEFVSDAASQAIQMDHRTRAGLLWSELRGLRAPMDRLRVMDRPLADELMHINHRLKLLSTKNSVDHDADLPLQTDSHQTQVEVGRDPFGRNLLEKRCLLRAQRDIIEKICKMPGLETFLGRKSFAELGSAAKYGPVIVVNCSKYRSDVLIIEQSTLVLLPMARGFYKEVKALVQRLTEARSNIKAAPKRYNHILRATLHDLWDLVVSPVVTALQKLHIPEHSRIFWCPTSILSTLPLHAAGPVSPGTNKFLPDLYISSYTPTLTALITAFNTARSSAQLPHLLVAGQYDRSLPRTKEEINEVLQFRKHIPITSVKGPAATKEALGNALVDHEWLHIASHGTLVPTEPFSSYFPLATGGSCFTLLDIIRMNLPNATFAFLSACHTAAQSPGGVHNEVIHLAAAMQFCGFQSVVGTMWEMADIDGPEMVKDFYSSVFSNSKEDPSRCNEIGVQARALAEATKKMRGRKGVTLERWVNFVHIGA</sequence>
<dbReference type="Pfam" id="PF12770">
    <property type="entry name" value="CHAT"/>
    <property type="match status" value="1"/>
</dbReference>
<dbReference type="AlphaFoldDB" id="A0A9P5P623"/>
<dbReference type="EMBL" id="JADNRY010000491">
    <property type="protein sequence ID" value="KAF9048150.1"/>
    <property type="molecule type" value="Genomic_DNA"/>
</dbReference>
<dbReference type="OrthoDB" id="9991317at2759"/>
<evidence type="ECO:0000313" key="3">
    <source>
        <dbReference type="Proteomes" id="UP000772434"/>
    </source>
</evidence>
<name>A0A9P5P623_9AGAR</name>
<reference evidence="2" key="1">
    <citation type="submission" date="2020-11" db="EMBL/GenBank/DDBJ databases">
        <authorList>
            <consortium name="DOE Joint Genome Institute"/>
            <person name="Ahrendt S."/>
            <person name="Riley R."/>
            <person name="Andreopoulos W."/>
            <person name="Labutti K."/>
            <person name="Pangilinan J."/>
            <person name="Ruiz-Duenas F.J."/>
            <person name="Barrasa J.M."/>
            <person name="Sanchez-Garcia M."/>
            <person name="Camarero S."/>
            <person name="Miyauchi S."/>
            <person name="Serrano A."/>
            <person name="Linde D."/>
            <person name="Babiker R."/>
            <person name="Drula E."/>
            <person name="Ayuso-Fernandez I."/>
            <person name="Pacheco R."/>
            <person name="Padilla G."/>
            <person name="Ferreira P."/>
            <person name="Barriuso J."/>
            <person name="Kellner H."/>
            <person name="Castanera R."/>
            <person name="Alfaro M."/>
            <person name="Ramirez L."/>
            <person name="Pisabarro A.G."/>
            <person name="Kuo A."/>
            <person name="Tritt A."/>
            <person name="Lipzen A."/>
            <person name="He G."/>
            <person name="Yan M."/>
            <person name="Ng V."/>
            <person name="Cullen D."/>
            <person name="Martin F."/>
            <person name="Rosso M.-N."/>
            <person name="Henrissat B."/>
            <person name="Hibbett D."/>
            <person name="Martinez A.T."/>
            <person name="Grigoriev I.V."/>
        </authorList>
    </citation>
    <scope>NUCLEOTIDE SEQUENCE</scope>
    <source>
        <strain evidence="2">AH 40177</strain>
    </source>
</reference>
<accession>A0A9P5P623</accession>
<gene>
    <name evidence="2" type="ORF">BDP27DRAFT_1517246</name>
</gene>
<keyword evidence="3" id="KW-1185">Reference proteome</keyword>
<protein>
    <submittedName>
        <fullName evidence="2">CHAT domain-containing protein</fullName>
    </submittedName>
</protein>